<evidence type="ECO:0000313" key="4">
    <source>
        <dbReference type="Proteomes" id="UP000011715"/>
    </source>
</evidence>
<dbReference type="GO" id="GO:0016491">
    <property type="term" value="F:oxidoreductase activity"/>
    <property type="evidence" value="ECO:0007669"/>
    <property type="project" value="TreeGrafter"/>
</dbReference>
<reference evidence="2" key="1">
    <citation type="submission" date="2010-05" db="EMBL/GenBank/DDBJ databases">
        <title>The Genome Sequence of Magnaporthe poae strain ATCC 64411.</title>
        <authorList>
            <consortium name="The Broad Institute Genome Sequencing Platform"/>
            <consortium name="Broad Institute Genome Sequencing Center for Infectious Disease"/>
            <person name="Ma L.-J."/>
            <person name="Dead R."/>
            <person name="Young S."/>
            <person name="Zeng Q."/>
            <person name="Koehrsen M."/>
            <person name="Alvarado L."/>
            <person name="Berlin A."/>
            <person name="Chapman S.B."/>
            <person name="Chen Z."/>
            <person name="Freedman E."/>
            <person name="Gellesch M."/>
            <person name="Goldberg J."/>
            <person name="Griggs A."/>
            <person name="Gujja S."/>
            <person name="Heilman E.R."/>
            <person name="Heiman D."/>
            <person name="Hepburn T."/>
            <person name="Howarth C."/>
            <person name="Jen D."/>
            <person name="Larson L."/>
            <person name="Mehta T."/>
            <person name="Neiman D."/>
            <person name="Pearson M."/>
            <person name="Roberts A."/>
            <person name="Saif S."/>
            <person name="Shea T."/>
            <person name="Shenoy N."/>
            <person name="Sisk P."/>
            <person name="Stolte C."/>
            <person name="Sykes S."/>
            <person name="Walk T."/>
            <person name="White J."/>
            <person name="Yandava C."/>
            <person name="Haas B."/>
            <person name="Nusbaum C."/>
            <person name="Birren B."/>
        </authorList>
    </citation>
    <scope>NUCLEOTIDE SEQUENCE</scope>
    <source>
        <strain evidence="2">ATCC 64411</strain>
    </source>
</reference>
<dbReference type="SUPFAM" id="SSF51905">
    <property type="entry name" value="FAD/NAD(P)-binding domain"/>
    <property type="match status" value="1"/>
</dbReference>
<dbReference type="AlphaFoldDB" id="A0A0C4E9T1"/>
<dbReference type="Gene3D" id="1.10.405.20">
    <property type="match status" value="1"/>
</dbReference>
<keyword evidence="1" id="KW-0732">Signal</keyword>
<evidence type="ECO:0000256" key="1">
    <source>
        <dbReference type="SAM" id="SignalP"/>
    </source>
</evidence>
<dbReference type="EnsemblFungi" id="MAPG_09379T0">
    <property type="protein sequence ID" value="MAPG_09379T0"/>
    <property type="gene ID" value="MAPG_09379"/>
</dbReference>
<proteinExistence type="predicted"/>
<evidence type="ECO:0000313" key="2">
    <source>
        <dbReference type="EMBL" id="KLU90854.1"/>
    </source>
</evidence>
<reference evidence="3" key="5">
    <citation type="submission" date="2015-06" db="UniProtKB">
        <authorList>
            <consortium name="EnsemblFungi"/>
        </authorList>
    </citation>
    <scope>IDENTIFICATION</scope>
    <source>
        <strain evidence="3">ATCC 64411</strain>
    </source>
</reference>
<feature type="chain" id="PRO_5009385891" description="Amine oxidase" evidence="1">
    <location>
        <begin position="27"/>
        <end position="481"/>
    </location>
</feature>
<dbReference type="InterPro" id="IPR050464">
    <property type="entry name" value="Zeta_carotene_desat/Oxidored"/>
</dbReference>
<feature type="signal peptide" evidence="1">
    <location>
        <begin position="1"/>
        <end position="26"/>
    </location>
</feature>
<evidence type="ECO:0008006" key="5">
    <source>
        <dbReference type="Google" id="ProtNLM"/>
    </source>
</evidence>
<dbReference type="EMBL" id="GL876976">
    <property type="protein sequence ID" value="KLU90854.1"/>
    <property type="molecule type" value="Genomic_DNA"/>
</dbReference>
<dbReference type="Gene3D" id="3.50.50.60">
    <property type="entry name" value="FAD/NAD(P)-binding domain"/>
    <property type="match status" value="1"/>
</dbReference>
<gene>
    <name evidence="2" type="ORF">MAPG_09379</name>
</gene>
<protein>
    <recommendedName>
        <fullName evidence="5">Amine oxidase</fullName>
    </recommendedName>
</protein>
<dbReference type="OrthoDB" id="68575at2759"/>
<sequence>MRTTAIKMWSGAGLIASTLLAARAAARPSAATIECDVAIIGGGAAGSHAAVWLRDHGLSVVVIEKARQLGGHTAFYEDPATGKTINVGVQAWMEYKDAFTFPERMGVSVNGSMEFATLEYKYVDMKTGKEVPGWTPPAATAMSPALQKYVDTIAKYENIMMPGFENFPKAGEIPEDLLMPFGQFVAKYGIEASVPNMWDATVQGLGDPMHVPTLFVIQASGLPMARALLGTARSAVPASGRLYDLYDAVAAFLGDDVLYSSTVVSSKRTETGVTLEVQRSKCKSATTVKAKRLLVTMEPTPESMAPLDLDQAETDVFSKIGFSTVYAGILRHPALKAGKAYSNRSPLPGSTNYTVFPVAAQLGRMDWIKDTKDLFQFTAVGTDKDTADSMKALIRQSINNLMDTGVLARETGDVVFAEFACHGKMHPRVSEEELRAGFMTKQVALQGRRSTWYTGAAFSAGFTTVVWEYNNVVLPKLIEGI</sequence>
<accession>A0A0C4E9T1</accession>
<dbReference type="Gene3D" id="3.30.70.1990">
    <property type="match status" value="1"/>
</dbReference>
<evidence type="ECO:0000313" key="3">
    <source>
        <dbReference type="EnsemblFungi" id="MAPG_09379T0"/>
    </source>
</evidence>
<organism evidence="3 4">
    <name type="scientific">Magnaporthiopsis poae (strain ATCC 64411 / 73-15)</name>
    <name type="common">Kentucky bluegrass fungus</name>
    <name type="synonym">Magnaporthe poae</name>
    <dbReference type="NCBI Taxonomy" id="644358"/>
    <lineage>
        <taxon>Eukaryota</taxon>
        <taxon>Fungi</taxon>
        <taxon>Dikarya</taxon>
        <taxon>Ascomycota</taxon>
        <taxon>Pezizomycotina</taxon>
        <taxon>Sordariomycetes</taxon>
        <taxon>Sordariomycetidae</taxon>
        <taxon>Magnaporthales</taxon>
        <taxon>Magnaporthaceae</taxon>
        <taxon>Magnaporthiopsis</taxon>
    </lineage>
</organism>
<dbReference type="PANTHER" id="PTHR42923">
    <property type="entry name" value="PROTOPORPHYRINOGEN OXIDASE"/>
    <property type="match status" value="1"/>
</dbReference>
<dbReference type="VEuPathDB" id="FungiDB:MAPG_09379"/>
<name>A0A0C4E9T1_MAGP6</name>
<dbReference type="PANTHER" id="PTHR42923:SF26">
    <property type="entry name" value="FMN REDUCTASE LOT6, PUTATIVE (AFU_ORTHOLOGUE AFUA_7G06600)-RELATED"/>
    <property type="match status" value="1"/>
</dbReference>
<dbReference type="Proteomes" id="UP000011715">
    <property type="component" value="Unassembled WGS sequence"/>
</dbReference>
<dbReference type="InterPro" id="IPR036188">
    <property type="entry name" value="FAD/NAD-bd_sf"/>
</dbReference>
<dbReference type="Pfam" id="PF13450">
    <property type="entry name" value="NAD_binding_8"/>
    <property type="match status" value="1"/>
</dbReference>
<dbReference type="eggNOG" id="ENOG502SIR2">
    <property type="taxonomic scope" value="Eukaryota"/>
</dbReference>
<reference evidence="3" key="4">
    <citation type="journal article" date="2015" name="G3 (Bethesda)">
        <title>Genome sequences of three phytopathogenic species of the Magnaporthaceae family of fungi.</title>
        <authorList>
            <person name="Okagaki L.H."/>
            <person name="Nunes C.C."/>
            <person name="Sailsbery J."/>
            <person name="Clay B."/>
            <person name="Brown D."/>
            <person name="John T."/>
            <person name="Oh Y."/>
            <person name="Young N."/>
            <person name="Fitzgerald M."/>
            <person name="Haas B.J."/>
            <person name="Zeng Q."/>
            <person name="Young S."/>
            <person name="Adiconis X."/>
            <person name="Fan L."/>
            <person name="Levin J.Z."/>
            <person name="Mitchell T.K."/>
            <person name="Okubara P.A."/>
            <person name="Farman M.L."/>
            <person name="Kohn L.M."/>
            <person name="Birren B."/>
            <person name="Ma L.-J."/>
            <person name="Dean R.A."/>
        </authorList>
    </citation>
    <scope>NUCLEOTIDE SEQUENCE</scope>
    <source>
        <strain evidence="3">ATCC 64411 / 73-15</strain>
    </source>
</reference>
<dbReference type="OMA" id="WMEYKDA"/>
<reference evidence="2" key="3">
    <citation type="submission" date="2011-03" db="EMBL/GenBank/DDBJ databases">
        <title>Annotation of Magnaporthe poae ATCC 64411.</title>
        <authorList>
            <person name="Ma L.-J."/>
            <person name="Dead R."/>
            <person name="Young S.K."/>
            <person name="Zeng Q."/>
            <person name="Gargeya S."/>
            <person name="Fitzgerald M."/>
            <person name="Haas B."/>
            <person name="Abouelleil A."/>
            <person name="Alvarado L."/>
            <person name="Arachchi H.M."/>
            <person name="Berlin A."/>
            <person name="Brown A."/>
            <person name="Chapman S.B."/>
            <person name="Chen Z."/>
            <person name="Dunbar C."/>
            <person name="Freedman E."/>
            <person name="Gearin G."/>
            <person name="Gellesch M."/>
            <person name="Goldberg J."/>
            <person name="Griggs A."/>
            <person name="Gujja S."/>
            <person name="Heiman D."/>
            <person name="Howarth C."/>
            <person name="Larson L."/>
            <person name="Lui A."/>
            <person name="MacDonald P.J.P."/>
            <person name="Mehta T."/>
            <person name="Montmayeur A."/>
            <person name="Murphy C."/>
            <person name="Neiman D."/>
            <person name="Pearson M."/>
            <person name="Priest M."/>
            <person name="Roberts A."/>
            <person name="Saif S."/>
            <person name="Shea T."/>
            <person name="Shenoy N."/>
            <person name="Sisk P."/>
            <person name="Stolte C."/>
            <person name="Sykes S."/>
            <person name="Yandava C."/>
            <person name="Wortman J."/>
            <person name="Nusbaum C."/>
            <person name="Birren B."/>
        </authorList>
    </citation>
    <scope>NUCLEOTIDE SEQUENCE</scope>
    <source>
        <strain evidence="2">ATCC 64411</strain>
    </source>
</reference>
<dbReference type="EMBL" id="ADBL01002394">
    <property type="status" value="NOT_ANNOTATED_CDS"/>
    <property type="molecule type" value="Genomic_DNA"/>
</dbReference>
<reference evidence="4" key="2">
    <citation type="submission" date="2010-05" db="EMBL/GenBank/DDBJ databases">
        <title>The genome sequence of Magnaporthe poae strain ATCC 64411.</title>
        <authorList>
            <person name="Ma L.-J."/>
            <person name="Dead R."/>
            <person name="Young S."/>
            <person name="Zeng Q."/>
            <person name="Koehrsen M."/>
            <person name="Alvarado L."/>
            <person name="Berlin A."/>
            <person name="Chapman S.B."/>
            <person name="Chen Z."/>
            <person name="Freedman E."/>
            <person name="Gellesch M."/>
            <person name="Goldberg J."/>
            <person name="Griggs A."/>
            <person name="Gujja S."/>
            <person name="Heilman E.R."/>
            <person name="Heiman D."/>
            <person name="Hepburn T."/>
            <person name="Howarth C."/>
            <person name="Jen D."/>
            <person name="Larson L."/>
            <person name="Mehta T."/>
            <person name="Neiman D."/>
            <person name="Pearson M."/>
            <person name="Roberts A."/>
            <person name="Saif S."/>
            <person name="Shea T."/>
            <person name="Shenoy N."/>
            <person name="Sisk P."/>
            <person name="Stolte C."/>
            <person name="Sykes S."/>
            <person name="Walk T."/>
            <person name="White J."/>
            <person name="Yandava C."/>
            <person name="Haas B."/>
            <person name="Nusbaum C."/>
            <person name="Birren B."/>
        </authorList>
    </citation>
    <scope>NUCLEOTIDE SEQUENCE [LARGE SCALE GENOMIC DNA]</scope>
    <source>
        <strain evidence="4">ATCC 64411 / 73-15</strain>
    </source>
</reference>
<keyword evidence="4" id="KW-1185">Reference proteome</keyword>